<gene>
    <name evidence="2" type="ORF">SMRZ_LOCUS14496</name>
</gene>
<dbReference type="Proteomes" id="UP000277204">
    <property type="component" value="Unassembled WGS sequence"/>
</dbReference>
<keyword evidence="1" id="KW-1133">Transmembrane helix</keyword>
<organism evidence="2 3">
    <name type="scientific">Schistosoma margrebowiei</name>
    <dbReference type="NCBI Taxonomy" id="48269"/>
    <lineage>
        <taxon>Eukaryota</taxon>
        <taxon>Metazoa</taxon>
        <taxon>Spiralia</taxon>
        <taxon>Lophotrochozoa</taxon>
        <taxon>Platyhelminthes</taxon>
        <taxon>Trematoda</taxon>
        <taxon>Digenea</taxon>
        <taxon>Strigeidida</taxon>
        <taxon>Schistosomatoidea</taxon>
        <taxon>Schistosomatidae</taxon>
        <taxon>Schistosoma</taxon>
    </lineage>
</organism>
<protein>
    <submittedName>
        <fullName evidence="2">Uncharacterized protein</fullName>
    </submittedName>
</protein>
<keyword evidence="1" id="KW-0472">Membrane</keyword>
<evidence type="ECO:0000256" key="1">
    <source>
        <dbReference type="SAM" id="Phobius"/>
    </source>
</evidence>
<feature type="transmembrane region" description="Helical" evidence="1">
    <location>
        <begin position="114"/>
        <end position="135"/>
    </location>
</feature>
<dbReference type="AlphaFoldDB" id="A0A3P8AN21"/>
<keyword evidence="1" id="KW-0812">Transmembrane</keyword>
<accession>A0A3P8AN21</accession>
<keyword evidence="3" id="KW-1185">Reference proteome</keyword>
<name>A0A3P8AN21_9TREM</name>
<proteinExistence type="predicted"/>
<sequence>MFLIQNLIEENVEYPRSCRFVSFQCLCWNVVWSCSFATLDLSDCHADFFNCWWAIIDREVHGCCFDVGWVQRGWSIQEFFEVFYPPVSLSLNVSDYLTFLLNVRSGLRRIPESFVVMSYSSLMLPSLAVFSAVVAKSSTYLRLSVLMLLFTCLFTSVYSACALAFSALVLLVLITAFLFLLS</sequence>
<evidence type="ECO:0000313" key="2">
    <source>
        <dbReference type="EMBL" id="VDP15972.1"/>
    </source>
</evidence>
<reference evidence="2 3" key="1">
    <citation type="submission" date="2018-11" db="EMBL/GenBank/DDBJ databases">
        <authorList>
            <consortium name="Pathogen Informatics"/>
        </authorList>
    </citation>
    <scope>NUCLEOTIDE SEQUENCE [LARGE SCALE GENOMIC DNA]</scope>
    <source>
        <strain evidence="2 3">Zambia</strain>
    </source>
</reference>
<dbReference type="EMBL" id="UZAI01016786">
    <property type="protein sequence ID" value="VDP15972.1"/>
    <property type="molecule type" value="Genomic_DNA"/>
</dbReference>
<evidence type="ECO:0000313" key="3">
    <source>
        <dbReference type="Proteomes" id="UP000277204"/>
    </source>
</evidence>
<feature type="transmembrane region" description="Helical" evidence="1">
    <location>
        <begin position="147"/>
        <end position="180"/>
    </location>
</feature>